<dbReference type="EMBL" id="CP012670">
    <property type="protein sequence ID" value="AUX22273.1"/>
    <property type="molecule type" value="Genomic_DNA"/>
</dbReference>
<evidence type="ECO:0008006" key="3">
    <source>
        <dbReference type="Google" id="ProtNLM"/>
    </source>
</evidence>
<reference evidence="1 2" key="1">
    <citation type="submission" date="2015-09" db="EMBL/GenBank/DDBJ databases">
        <title>Sorangium comparison.</title>
        <authorList>
            <person name="Zaburannyi N."/>
            <person name="Bunk B."/>
            <person name="Overmann J."/>
            <person name="Mueller R."/>
        </authorList>
    </citation>
    <scope>NUCLEOTIDE SEQUENCE [LARGE SCALE GENOMIC DNA]</scope>
    <source>
        <strain evidence="1 2">So ceGT47</strain>
    </source>
</reference>
<name>A0A4P2Q0E8_SORCE</name>
<protein>
    <recommendedName>
        <fullName evidence="3">Cysteine dioxygenase</fullName>
    </recommendedName>
</protein>
<dbReference type="AlphaFoldDB" id="A0A4P2Q0E8"/>
<accession>A0A4P2Q0E8</accession>
<organism evidence="1 2">
    <name type="scientific">Sorangium cellulosum</name>
    <name type="common">Polyangium cellulosum</name>
    <dbReference type="NCBI Taxonomy" id="56"/>
    <lineage>
        <taxon>Bacteria</taxon>
        <taxon>Pseudomonadati</taxon>
        <taxon>Myxococcota</taxon>
        <taxon>Polyangia</taxon>
        <taxon>Polyangiales</taxon>
        <taxon>Polyangiaceae</taxon>
        <taxon>Sorangium</taxon>
    </lineage>
</organism>
<dbReference type="Gene3D" id="2.60.120.10">
    <property type="entry name" value="Jelly Rolls"/>
    <property type="match status" value="1"/>
</dbReference>
<sequence length="181" mass="20426">MANSALQTFIDGTKAAWGPLTSELVAACRQRLETLLEASPEEAWLAALHRSAPAQEELYRDPTHGFVLLAHTEHAGLYRPPHDHGRGWVIYAMQQGEIEMGTYARVEDPDGRVRLVKRGSTSVRAGQVQVYLPGDIHDTRCMTSSALLFRFTERDLRVEDRREHRVTRYVERDGVWTTAAA</sequence>
<dbReference type="InterPro" id="IPR011051">
    <property type="entry name" value="RmlC_Cupin_sf"/>
</dbReference>
<dbReference type="InterPro" id="IPR014710">
    <property type="entry name" value="RmlC-like_jellyroll"/>
</dbReference>
<dbReference type="RefSeq" id="WP_129347466.1">
    <property type="nucleotide sequence ID" value="NZ_CP012670.1"/>
</dbReference>
<evidence type="ECO:0000313" key="1">
    <source>
        <dbReference type="EMBL" id="AUX22273.1"/>
    </source>
</evidence>
<gene>
    <name evidence="1" type="ORF">SOCEGT47_027740</name>
</gene>
<evidence type="ECO:0000313" key="2">
    <source>
        <dbReference type="Proteomes" id="UP000295781"/>
    </source>
</evidence>
<dbReference type="OrthoDB" id="5732427at2"/>
<dbReference type="Proteomes" id="UP000295781">
    <property type="component" value="Chromosome"/>
</dbReference>
<proteinExistence type="predicted"/>
<dbReference type="SUPFAM" id="SSF51182">
    <property type="entry name" value="RmlC-like cupins"/>
    <property type="match status" value="1"/>
</dbReference>